<evidence type="ECO:0000256" key="7">
    <source>
        <dbReference type="RuleBase" id="RU000320"/>
    </source>
</evidence>
<evidence type="ECO:0000256" key="2">
    <source>
        <dbReference type="ARBA" id="ARBA00022475"/>
    </source>
</evidence>
<dbReference type="InterPro" id="IPR001750">
    <property type="entry name" value="ND/Mrp_TM"/>
</dbReference>
<feature type="non-terminal residue" evidence="10">
    <location>
        <position position="232"/>
    </location>
</feature>
<keyword evidence="3 7" id="KW-0812">Transmembrane</keyword>
<keyword evidence="2" id="KW-1003">Cell membrane</keyword>
<feature type="transmembrane region" description="Helical" evidence="8">
    <location>
        <begin position="37"/>
        <end position="56"/>
    </location>
</feature>
<reference evidence="10 11" key="1">
    <citation type="journal article" date="2009" name="Int. J. Syst. Evol. Microbiol.">
        <title>Transfer of Teichococcus ludipueritiae and Muricoccus roseus to the genus Roseomonas, as Roseomonas ludipueritiae comb. nov. and Roseomonas rosea comb. nov., respectively, and emended description of the genus Roseomonas.</title>
        <authorList>
            <person name="Sanchez-Porro C."/>
            <person name="Gallego V."/>
            <person name="Busse H.J."/>
            <person name="Kampfer P."/>
            <person name="Ventosa A."/>
        </authorList>
    </citation>
    <scope>NUCLEOTIDE SEQUENCE [LARGE SCALE GENOMIC DNA]</scope>
    <source>
        <strain evidence="10 11">DSM 14915</strain>
    </source>
</reference>
<comment type="caution">
    <text evidence="10">The sequence shown here is derived from an EMBL/GenBank/DDBJ whole genome shotgun (WGS) entry which is preliminary data.</text>
</comment>
<evidence type="ECO:0000256" key="6">
    <source>
        <dbReference type="ARBA" id="ARBA00023136"/>
    </source>
</evidence>
<dbReference type="PANTHER" id="PTHR42682:SF3">
    <property type="entry name" value="FORMATE HYDROGENLYASE SUBUNIT 3-RELATED"/>
    <property type="match status" value="1"/>
</dbReference>
<evidence type="ECO:0000256" key="4">
    <source>
        <dbReference type="ARBA" id="ARBA00022989"/>
    </source>
</evidence>
<proteinExistence type="predicted"/>
<dbReference type="InterPro" id="IPR052175">
    <property type="entry name" value="ComplexI-like_HydComp"/>
</dbReference>
<evidence type="ECO:0000313" key="10">
    <source>
        <dbReference type="EMBL" id="MBC9180493.1"/>
    </source>
</evidence>
<accession>A0ABR7RFH3</accession>
<feature type="domain" description="NADH:quinone oxidoreductase/Mrp antiporter transmembrane" evidence="9">
    <location>
        <begin position="9"/>
        <end position="182"/>
    </location>
</feature>
<evidence type="ECO:0000256" key="5">
    <source>
        <dbReference type="ARBA" id="ARBA00023002"/>
    </source>
</evidence>
<evidence type="ECO:0000256" key="3">
    <source>
        <dbReference type="ARBA" id="ARBA00022692"/>
    </source>
</evidence>
<organism evidence="10 11">
    <name type="scientific">Pseudoroseomonas ludipueritiae</name>
    <dbReference type="NCBI Taxonomy" id="198093"/>
    <lineage>
        <taxon>Bacteria</taxon>
        <taxon>Pseudomonadati</taxon>
        <taxon>Pseudomonadota</taxon>
        <taxon>Alphaproteobacteria</taxon>
        <taxon>Acetobacterales</taxon>
        <taxon>Acetobacteraceae</taxon>
        <taxon>Pseudoroseomonas</taxon>
    </lineage>
</organism>
<dbReference type="Pfam" id="PF00361">
    <property type="entry name" value="Proton_antipo_M"/>
    <property type="match status" value="1"/>
</dbReference>
<feature type="transmembrane region" description="Helical" evidence="8">
    <location>
        <begin position="97"/>
        <end position="122"/>
    </location>
</feature>
<evidence type="ECO:0000256" key="1">
    <source>
        <dbReference type="ARBA" id="ARBA00004651"/>
    </source>
</evidence>
<feature type="transmembrane region" description="Helical" evidence="8">
    <location>
        <begin position="192"/>
        <end position="216"/>
    </location>
</feature>
<sequence>APLPPGPALLLVGGAMPPVAIYLLCRLLLDLGGPAQPLWWGTPLLAGGALLALAGALRALRQAELSPLLGGVALAHLGLVATGLGLAATLRAADLGAMAAVAAGAALLHLPALVLVMALLWLAAGEIAQGAGARHLDRLGGLIHVMPILAWVSLAGAGAAALLPPFAGFAGGWLLLQALFSAWRAGPLGFQLLTAAAVALLGLAMAGLVSALLRFWGLCFLGRPRTPRTLGA</sequence>
<feature type="transmembrane region" description="Helical" evidence="8">
    <location>
        <begin position="142"/>
        <end position="162"/>
    </location>
</feature>
<evidence type="ECO:0000313" key="11">
    <source>
        <dbReference type="Proteomes" id="UP000603940"/>
    </source>
</evidence>
<keyword evidence="6 8" id="KW-0472">Membrane</keyword>
<name>A0ABR7RFH3_9PROT</name>
<dbReference type="Proteomes" id="UP000603940">
    <property type="component" value="Unassembled WGS sequence"/>
</dbReference>
<feature type="transmembrane region" description="Helical" evidence="8">
    <location>
        <begin position="68"/>
        <end position="90"/>
    </location>
</feature>
<keyword evidence="5" id="KW-0560">Oxidoreductase</keyword>
<evidence type="ECO:0000259" key="9">
    <source>
        <dbReference type="Pfam" id="PF00361"/>
    </source>
</evidence>
<evidence type="ECO:0000256" key="8">
    <source>
        <dbReference type="SAM" id="Phobius"/>
    </source>
</evidence>
<gene>
    <name evidence="10" type="ORF">IBL25_26465</name>
</gene>
<feature type="non-terminal residue" evidence="10">
    <location>
        <position position="1"/>
    </location>
</feature>
<protein>
    <submittedName>
        <fullName evidence="10">Hydrogenase 4 subunit B</fullName>
    </submittedName>
</protein>
<dbReference type="PANTHER" id="PTHR42682">
    <property type="entry name" value="HYDROGENASE-4 COMPONENT F"/>
    <property type="match status" value="1"/>
</dbReference>
<dbReference type="RefSeq" id="WP_275296078.1">
    <property type="nucleotide sequence ID" value="NZ_JACTUZ010000378.1"/>
</dbReference>
<dbReference type="EMBL" id="JACTUZ010000378">
    <property type="protein sequence ID" value="MBC9180493.1"/>
    <property type="molecule type" value="Genomic_DNA"/>
</dbReference>
<feature type="transmembrane region" description="Helical" evidence="8">
    <location>
        <begin position="6"/>
        <end position="25"/>
    </location>
</feature>
<comment type="subcellular location">
    <subcellularLocation>
        <location evidence="1">Cell membrane</location>
        <topology evidence="1">Multi-pass membrane protein</topology>
    </subcellularLocation>
    <subcellularLocation>
        <location evidence="7">Membrane</location>
        <topology evidence="7">Multi-pass membrane protein</topology>
    </subcellularLocation>
</comment>
<keyword evidence="4 8" id="KW-1133">Transmembrane helix</keyword>
<keyword evidence="11" id="KW-1185">Reference proteome</keyword>